<proteinExistence type="predicted"/>
<evidence type="ECO:0000313" key="2">
    <source>
        <dbReference type="EMBL" id="GFY23896.1"/>
    </source>
</evidence>
<gene>
    <name evidence="2" type="ORF">TNCV_3536901</name>
</gene>
<feature type="region of interest" description="Disordered" evidence="1">
    <location>
        <begin position="317"/>
        <end position="345"/>
    </location>
</feature>
<dbReference type="EMBL" id="BMAU01021367">
    <property type="protein sequence ID" value="GFY23896.1"/>
    <property type="molecule type" value="Genomic_DNA"/>
</dbReference>
<dbReference type="AlphaFoldDB" id="A0A8X7B950"/>
<feature type="region of interest" description="Disordered" evidence="1">
    <location>
        <begin position="169"/>
        <end position="192"/>
    </location>
</feature>
<dbReference type="Proteomes" id="UP000887159">
    <property type="component" value="Unassembled WGS sequence"/>
</dbReference>
<name>A0A8X7B950_TRICX</name>
<accession>A0A8X7B950</accession>
<comment type="caution">
    <text evidence="2">The sequence shown here is derived from an EMBL/GenBank/DDBJ whole genome shotgun (WGS) entry which is preliminary data.</text>
</comment>
<sequence length="345" mass="39531">MVSDRTEFAVGDIEKLFDELDETHTKAKHEKWAKYYDRRRRDVQIKVNDWVLVKTHPLSAAAQKVVAKFKPKFEGSYRVLESQYSRKNGSGERRELEEKGTGLLRRIRVRGTRVLPVIADHLSDHHPALGQNQIEEQKGVERRLWRDETVMPSTSGYTLRPRGGIKVESRPANEKRNSSIQRKQGETTTTVQTLRQGAKNVKQQEYQKQKWATTALPVEERRSEQQQIPLHGGPSRRRQLRDIKIRVADPDVCRSANFLGLIQIPDFSLIAGKEFRNWVLGVKKRRINNVLSLTPDSVTTARLKTYNLLPDIGAHRARDEMSRDSAKTAKSELGRSGNGLSPDQR</sequence>
<feature type="compositionally biased region" description="Polar residues" evidence="1">
    <location>
        <begin position="178"/>
        <end position="192"/>
    </location>
</feature>
<keyword evidence="3" id="KW-1185">Reference proteome</keyword>
<feature type="compositionally biased region" description="Basic and acidic residues" evidence="1">
    <location>
        <begin position="317"/>
        <end position="333"/>
    </location>
</feature>
<protein>
    <submittedName>
        <fullName evidence="2">Uncharacterized protein</fullName>
    </submittedName>
</protein>
<organism evidence="2 3">
    <name type="scientific">Trichonephila clavipes</name>
    <name type="common">Golden silk orbweaver</name>
    <name type="synonym">Nephila clavipes</name>
    <dbReference type="NCBI Taxonomy" id="2585209"/>
    <lineage>
        <taxon>Eukaryota</taxon>
        <taxon>Metazoa</taxon>
        <taxon>Ecdysozoa</taxon>
        <taxon>Arthropoda</taxon>
        <taxon>Chelicerata</taxon>
        <taxon>Arachnida</taxon>
        <taxon>Araneae</taxon>
        <taxon>Araneomorphae</taxon>
        <taxon>Entelegynae</taxon>
        <taxon>Araneoidea</taxon>
        <taxon>Nephilidae</taxon>
        <taxon>Trichonephila</taxon>
    </lineage>
</organism>
<evidence type="ECO:0000256" key="1">
    <source>
        <dbReference type="SAM" id="MobiDB-lite"/>
    </source>
</evidence>
<reference evidence="2" key="1">
    <citation type="submission" date="2020-08" db="EMBL/GenBank/DDBJ databases">
        <title>Multicomponent nature underlies the extraordinary mechanical properties of spider dragline silk.</title>
        <authorList>
            <person name="Kono N."/>
            <person name="Nakamura H."/>
            <person name="Mori M."/>
            <person name="Yoshida Y."/>
            <person name="Ohtoshi R."/>
            <person name="Malay A.D."/>
            <person name="Moran D.A.P."/>
            <person name="Tomita M."/>
            <person name="Numata K."/>
            <person name="Arakawa K."/>
        </authorList>
    </citation>
    <scope>NUCLEOTIDE SEQUENCE</scope>
</reference>
<evidence type="ECO:0000313" key="3">
    <source>
        <dbReference type="Proteomes" id="UP000887159"/>
    </source>
</evidence>